<dbReference type="Proteomes" id="UP000224044">
    <property type="component" value="Unassembled WGS sequence"/>
</dbReference>
<dbReference type="Pfam" id="PF14106">
    <property type="entry name" value="DUF4279"/>
    <property type="match status" value="1"/>
</dbReference>
<dbReference type="EMBL" id="NVOI01000002">
    <property type="protein sequence ID" value="PGG94858.1"/>
    <property type="molecule type" value="Genomic_DNA"/>
</dbReference>
<dbReference type="RefSeq" id="WP_000344618.1">
    <property type="nucleotide sequence ID" value="NZ_CP036014.1"/>
</dbReference>
<evidence type="ECO:0000313" key="4">
    <source>
        <dbReference type="Proteomes" id="UP000220934"/>
    </source>
</evidence>
<dbReference type="Proteomes" id="UP000220934">
    <property type="component" value="Unassembled WGS sequence"/>
</dbReference>
<protein>
    <submittedName>
        <fullName evidence="2">DUF4279 domain-containing protein</fullName>
    </submittedName>
</protein>
<organism evidence="2 6">
    <name type="scientific">Bacillus toyonensis</name>
    <dbReference type="NCBI Taxonomy" id="155322"/>
    <lineage>
        <taxon>Bacteria</taxon>
        <taxon>Bacillati</taxon>
        <taxon>Bacillota</taxon>
        <taxon>Bacilli</taxon>
        <taxon>Bacillales</taxon>
        <taxon>Bacillaceae</taxon>
        <taxon>Bacillus</taxon>
        <taxon>Bacillus cereus group</taxon>
    </lineage>
</organism>
<evidence type="ECO:0000313" key="3">
    <source>
        <dbReference type="EMBL" id="PHE11037.1"/>
    </source>
</evidence>
<dbReference type="EMBL" id="NUAJ01000004">
    <property type="protein sequence ID" value="PEN57958.1"/>
    <property type="molecule type" value="Genomic_DNA"/>
</dbReference>
<evidence type="ECO:0000313" key="5">
    <source>
        <dbReference type="Proteomes" id="UP000224044"/>
    </source>
</evidence>
<comment type="caution">
    <text evidence="2">The sequence shown here is derived from an EMBL/GenBank/DDBJ whole genome shotgun (WGS) entry which is preliminary data.</text>
</comment>
<reference evidence="1 4" key="2">
    <citation type="submission" date="2017-09" db="EMBL/GenBank/DDBJ databases">
        <title>Large-scale bioinformatics analysis of Bacillus genomes uncovers conserved roles of natural products in bacterial physiology.</title>
        <authorList>
            <consortium name="Agbiome Team Llc"/>
            <person name="Bleich R.M."/>
            <person name="Kirk G.J."/>
            <person name="Santa Maria K.C."/>
            <person name="Allen S.E."/>
            <person name="Farag S."/>
            <person name="Shank E.A."/>
            <person name="Bowers A."/>
        </authorList>
    </citation>
    <scope>NUCLEOTIDE SEQUENCE [LARGE SCALE GENOMIC DNA]</scope>
    <source>
        <strain evidence="1 4">AFS027958</strain>
    </source>
</reference>
<reference evidence="5 6" key="1">
    <citation type="submission" date="2017-09" db="EMBL/GenBank/DDBJ databases">
        <title>Large-scale bioinformatics analysis of Bacillus genomes uncovers conserved roles of natural products in bacterial physiology.</title>
        <authorList>
            <consortium name="Agbiome Team Llc"/>
            <person name="Bleich R.M."/>
            <person name="Grubbs K.J."/>
            <person name="Santa Maria K.C."/>
            <person name="Allen S.E."/>
            <person name="Farag S."/>
            <person name="Shank E.A."/>
            <person name="Bowers A."/>
        </authorList>
    </citation>
    <scope>NUCLEOTIDE SEQUENCE [LARGE SCALE GENOMIC DNA]</scope>
    <source>
        <strain evidence="3 5">AFS042148</strain>
        <strain evidence="2 6">AFS094862</strain>
    </source>
</reference>
<evidence type="ECO:0000313" key="1">
    <source>
        <dbReference type="EMBL" id="PEN57958.1"/>
    </source>
</evidence>
<sequence>MDETQVMVYFNLSGDEFPVEVVSERLQVSPTISYKKGDIIRKTNETENITRNYTSWQISTGYQESLDVGDVMEQVILKLKDKSAIINELKREFGLECRFTIVIKINDGHTPAVHLDNPVIDFANSIKADFDIDLYANPYVEEIK</sequence>
<name>A0A2B6PH10_9BACI</name>
<evidence type="ECO:0000313" key="6">
    <source>
        <dbReference type="Proteomes" id="UP000225320"/>
    </source>
</evidence>
<evidence type="ECO:0000313" key="2">
    <source>
        <dbReference type="EMBL" id="PGG94858.1"/>
    </source>
</evidence>
<proteinExistence type="predicted"/>
<dbReference type="EMBL" id="NUSY01000024">
    <property type="protein sequence ID" value="PHE11037.1"/>
    <property type="molecule type" value="Genomic_DNA"/>
</dbReference>
<accession>A0A1D3PJ19</accession>
<dbReference type="AlphaFoldDB" id="A0A2B6PH10"/>
<dbReference type="InterPro" id="IPR025459">
    <property type="entry name" value="DUF4279"/>
</dbReference>
<accession>A0A2B6PH10</accession>
<dbReference type="Proteomes" id="UP000225320">
    <property type="component" value="Unassembled WGS sequence"/>
</dbReference>
<gene>
    <name evidence="1" type="ORF">CN596_03545</name>
    <name evidence="3" type="ORF">COF62_16515</name>
    <name evidence="2" type="ORF">CON73_00265</name>
</gene>